<dbReference type="EMBL" id="MDKC01000023">
    <property type="protein sequence ID" value="ODG91486.1"/>
    <property type="molecule type" value="Genomic_DNA"/>
</dbReference>
<evidence type="ECO:0000313" key="1">
    <source>
        <dbReference type="EMBL" id="ODG91486.1"/>
    </source>
</evidence>
<accession>A0ABX2ZP29</accession>
<protein>
    <submittedName>
        <fullName evidence="1">Uncharacterized protein</fullName>
    </submittedName>
</protein>
<sequence>MTKLDLLKDFILNKELDIDVSIPTEDYTNFSYNGFDAGTVYNNDTYRISVARGTKVERLFRKRKYKMKVSKTNNNNLVATFELESAVDFVQVKTLLLNMDKLASNGLREELNRAVN</sequence>
<evidence type="ECO:0000313" key="2">
    <source>
        <dbReference type="Proteomes" id="UP000094580"/>
    </source>
</evidence>
<gene>
    <name evidence="1" type="ORF">BED47_07475</name>
</gene>
<comment type="caution">
    <text evidence="1">The sequence shown here is derived from an EMBL/GenBank/DDBJ whole genome shotgun (WGS) entry which is preliminary data.</text>
</comment>
<dbReference type="RefSeq" id="WP_069034246.1">
    <property type="nucleotide sequence ID" value="NZ_MDKC01000023.1"/>
</dbReference>
<proteinExistence type="predicted"/>
<keyword evidence="2" id="KW-1185">Reference proteome</keyword>
<dbReference type="Proteomes" id="UP000094580">
    <property type="component" value="Unassembled WGS sequence"/>
</dbReference>
<organism evidence="1 2">
    <name type="scientific">Gottfriedia luciferensis</name>
    <dbReference type="NCBI Taxonomy" id="178774"/>
    <lineage>
        <taxon>Bacteria</taxon>
        <taxon>Bacillati</taxon>
        <taxon>Bacillota</taxon>
        <taxon>Bacilli</taxon>
        <taxon>Bacillales</taxon>
        <taxon>Bacillaceae</taxon>
        <taxon>Gottfriedia</taxon>
    </lineage>
</organism>
<name>A0ABX2ZP29_9BACI</name>
<reference evidence="1 2" key="1">
    <citation type="submission" date="2016-07" db="EMBL/GenBank/DDBJ databases">
        <authorList>
            <person name="Townsley L."/>
            <person name="Shank E.A."/>
        </authorList>
    </citation>
    <scope>NUCLEOTIDE SEQUENCE [LARGE SCALE GENOMIC DNA]</scope>
    <source>
        <strain evidence="1 2">CH01</strain>
    </source>
</reference>